<protein>
    <recommendedName>
        <fullName evidence="1">F-box domain-containing protein</fullName>
    </recommendedName>
</protein>
<feature type="domain" description="F-box" evidence="1">
    <location>
        <begin position="50"/>
        <end position="96"/>
    </location>
</feature>
<dbReference type="AlphaFoldDB" id="A0AAN7B0W9"/>
<proteinExistence type="predicted"/>
<reference evidence="2" key="2">
    <citation type="submission" date="2023-05" db="EMBL/GenBank/DDBJ databases">
        <authorList>
            <consortium name="Lawrence Berkeley National Laboratory"/>
            <person name="Steindorff A."/>
            <person name="Hensen N."/>
            <person name="Bonometti L."/>
            <person name="Westerberg I."/>
            <person name="Brannstrom I.O."/>
            <person name="Guillou S."/>
            <person name="Cros-Aarteil S."/>
            <person name="Calhoun S."/>
            <person name="Haridas S."/>
            <person name="Kuo A."/>
            <person name="Mondo S."/>
            <person name="Pangilinan J."/>
            <person name="Riley R."/>
            <person name="Labutti K."/>
            <person name="Andreopoulos B."/>
            <person name="Lipzen A."/>
            <person name="Chen C."/>
            <person name="Yanf M."/>
            <person name="Daum C."/>
            <person name="Ng V."/>
            <person name="Clum A."/>
            <person name="Ohm R."/>
            <person name="Martin F."/>
            <person name="Silar P."/>
            <person name="Natvig D."/>
            <person name="Lalanne C."/>
            <person name="Gautier V."/>
            <person name="Ament-Velasquez S.L."/>
            <person name="Kruys A."/>
            <person name="Hutchinson M.I."/>
            <person name="Powell A.J."/>
            <person name="Barry K."/>
            <person name="Miller A.N."/>
            <person name="Grigoriev I.V."/>
            <person name="Debuchy R."/>
            <person name="Gladieux P."/>
            <person name="Thoren M.H."/>
            <person name="Johannesson H."/>
        </authorList>
    </citation>
    <scope>NUCLEOTIDE SEQUENCE</scope>
    <source>
        <strain evidence="2">PSN293</strain>
    </source>
</reference>
<dbReference type="SUPFAM" id="SSF81383">
    <property type="entry name" value="F-box domain"/>
    <property type="match status" value="1"/>
</dbReference>
<dbReference type="PROSITE" id="PS50181">
    <property type="entry name" value="FBOX"/>
    <property type="match status" value="1"/>
</dbReference>
<name>A0AAN7B0W9_9PEZI</name>
<evidence type="ECO:0000313" key="3">
    <source>
        <dbReference type="Proteomes" id="UP001301769"/>
    </source>
</evidence>
<dbReference type="EMBL" id="MU858347">
    <property type="protein sequence ID" value="KAK4206828.1"/>
    <property type="molecule type" value="Genomic_DNA"/>
</dbReference>
<organism evidence="2 3">
    <name type="scientific">Rhypophila decipiens</name>
    <dbReference type="NCBI Taxonomy" id="261697"/>
    <lineage>
        <taxon>Eukaryota</taxon>
        <taxon>Fungi</taxon>
        <taxon>Dikarya</taxon>
        <taxon>Ascomycota</taxon>
        <taxon>Pezizomycotina</taxon>
        <taxon>Sordariomycetes</taxon>
        <taxon>Sordariomycetidae</taxon>
        <taxon>Sordariales</taxon>
        <taxon>Naviculisporaceae</taxon>
        <taxon>Rhypophila</taxon>
    </lineage>
</organism>
<sequence>MEPQDGSVRDVRSFFVRHPTPLLHTLDDAQLEARCPLDNGMHLVLPNTPIGDINRLPLELINQVLGRLDIPTLTTFRRVNQRAMHLVDSLPSYRRIWTTCPDILRAAVSLNANSFSCDTIFKTLIREKCEFCGEFFGGYLYLITCTRICHVCHWGLEHSPVEPSTAIRHFQELKMDYLVEKLKTLPQVHSLPGCYGPGRRRIVSEDRKTLIDRMAIMNLTKEDCGYAYPLANEPDDCPENPRRNMAIISAPYLSRQGQTSEWGLFCSLCANYLPFFEIKYRAQDMVPHFERWHVEDSDAPWYMFYPEAVMRWSNYSPAGRVY</sequence>
<gene>
    <name evidence="2" type="ORF">QBC37DRAFT_300003</name>
</gene>
<evidence type="ECO:0000259" key="1">
    <source>
        <dbReference type="PROSITE" id="PS50181"/>
    </source>
</evidence>
<evidence type="ECO:0000313" key="2">
    <source>
        <dbReference type="EMBL" id="KAK4206828.1"/>
    </source>
</evidence>
<dbReference type="Pfam" id="PF00646">
    <property type="entry name" value="F-box"/>
    <property type="match status" value="1"/>
</dbReference>
<reference evidence="2" key="1">
    <citation type="journal article" date="2023" name="Mol. Phylogenet. Evol.">
        <title>Genome-scale phylogeny and comparative genomics of the fungal order Sordariales.</title>
        <authorList>
            <person name="Hensen N."/>
            <person name="Bonometti L."/>
            <person name="Westerberg I."/>
            <person name="Brannstrom I.O."/>
            <person name="Guillou S."/>
            <person name="Cros-Aarteil S."/>
            <person name="Calhoun S."/>
            <person name="Haridas S."/>
            <person name="Kuo A."/>
            <person name="Mondo S."/>
            <person name="Pangilinan J."/>
            <person name="Riley R."/>
            <person name="LaButti K."/>
            <person name="Andreopoulos B."/>
            <person name="Lipzen A."/>
            <person name="Chen C."/>
            <person name="Yan M."/>
            <person name="Daum C."/>
            <person name="Ng V."/>
            <person name="Clum A."/>
            <person name="Steindorff A."/>
            <person name="Ohm R.A."/>
            <person name="Martin F."/>
            <person name="Silar P."/>
            <person name="Natvig D.O."/>
            <person name="Lalanne C."/>
            <person name="Gautier V."/>
            <person name="Ament-Velasquez S.L."/>
            <person name="Kruys A."/>
            <person name="Hutchinson M.I."/>
            <person name="Powell A.J."/>
            <person name="Barry K."/>
            <person name="Miller A.N."/>
            <person name="Grigoriev I.V."/>
            <person name="Debuchy R."/>
            <person name="Gladieux P."/>
            <person name="Hiltunen Thoren M."/>
            <person name="Johannesson H."/>
        </authorList>
    </citation>
    <scope>NUCLEOTIDE SEQUENCE</scope>
    <source>
        <strain evidence="2">PSN293</strain>
    </source>
</reference>
<dbReference type="Proteomes" id="UP001301769">
    <property type="component" value="Unassembled WGS sequence"/>
</dbReference>
<accession>A0AAN7B0W9</accession>
<comment type="caution">
    <text evidence="2">The sequence shown here is derived from an EMBL/GenBank/DDBJ whole genome shotgun (WGS) entry which is preliminary data.</text>
</comment>
<keyword evidence="3" id="KW-1185">Reference proteome</keyword>
<dbReference type="InterPro" id="IPR036047">
    <property type="entry name" value="F-box-like_dom_sf"/>
</dbReference>
<dbReference type="InterPro" id="IPR001810">
    <property type="entry name" value="F-box_dom"/>
</dbReference>